<sequence>MTTLRIGTRASRLALVQTEKVAASLQDEGGVSVEIVHYQTSGDRIQDKPLEPHLGSSFFTKEIEVALLTDQVDVAVHSCKDLATRLPDGLEITALTCREDPRDVM</sequence>
<evidence type="ECO:0000313" key="6">
    <source>
        <dbReference type="EMBL" id="SVE43701.1"/>
    </source>
</evidence>
<dbReference type="PRINTS" id="PR00151">
    <property type="entry name" value="PORPHBDMNASE"/>
</dbReference>
<protein>
    <recommendedName>
        <fullName evidence="2">hydroxymethylbilane synthase</fullName>
        <ecNumber evidence="2">2.5.1.61</ecNumber>
    </recommendedName>
</protein>
<keyword evidence="3" id="KW-0808">Transferase</keyword>
<evidence type="ECO:0000256" key="3">
    <source>
        <dbReference type="ARBA" id="ARBA00022679"/>
    </source>
</evidence>
<dbReference type="Gene3D" id="3.40.190.10">
    <property type="entry name" value="Periplasmic binding protein-like II"/>
    <property type="match status" value="1"/>
</dbReference>
<feature type="non-terminal residue" evidence="6">
    <location>
        <position position="105"/>
    </location>
</feature>
<name>A0A383DGZ6_9ZZZZ</name>
<feature type="domain" description="Porphobilinogen deaminase N-terminal" evidence="5">
    <location>
        <begin position="4"/>
        <end position="105"/>
    </location>
</feature>
<dbReference type="EC" id="2.5.1.61" evidence="2"/>
<proteinExistence type="inferred from homology"/>
<dbReference type="EMBL" id="UINC01217201">
    <property type="protein sequence ID" value="SVE43701.1"/>
    <property type="molecule type" value="Genomic_DNA"/>
</dbReference>
<dbReference type="InterPro" id="IPR000860">
    <property type="entry name" value="HemC"/>
</dbReference>
<accession>A0A383DGZ6</accession>
<comment type="similarity">
    <text evidence="1">Belongs to the HMBS family.</text>
</comment>
<dbReference type="PANTHER" id="PTHR11557">
    <property type="entry name" value="PORPHOBILINOGEN DEAMINASE"/>
    <property type="match status" value="1"/>
</dbReference>
<dbReference type="GO" id="GO:0006783">
    <property type="term" value="P:heme biosynthetic process"/>
    <property type="evidence" value="ECO:0007669"/>
    <property type="project" value="TreeGrafter"/>
</dbReference>
<reference evidence="6" key="1">
    <citation type="submission" date="2018-05" db="EMBL/GenBank/DDBJ databases">
        <authorList>
            <person name="Lanie J.A."/>
            <person name="Ng W.-L."/>
            <person name="Kazmierczak K.M."/>
            <person name="Andrzejewski T.M."/>
            <person name="Davidsen T.M."/>
            <person name="Wayne K.J."/>
            <person name="Tettelin H."/>
            <person name="Glass J.I."/>
            <person name="Rusch D."/>
            <person name="Podicherti R."/>
            <person name="Tsui H.-C.T."/>
            <person name="Winkler M.E."/>
        </authorList>
    </citation>
    <scope>NUCLEOTIDE SEQUENCE</scope>
</reference>
<gene>
    <name evidence="6" type="ORF">METZ01_LOCUS496555</name>
</gene>
<dbReference type="InterPro" id="IPR022417">
    <property type="entry name" value="Porphobilin_deaminase_N"/>
</dbReference>
<dbReference type="GO" id="GO:0005737">
    <property type="term" value="C:cytoplasm"/>
    <property type="evidence" value="ECO:0007669"/>
    <property type="project" value="TreeGrafter"/>
</dbReference>
<evidence type="ECO:0000256" key="1">
    <source>
        <dbReference type="ARBA" id="ARBA00005638"/>
    </source>
</evidence>
<dbReference type="Pfam" id="PF01379">
    <property type="entry name" value="Porphobil_deam"/>
    <property type="match status" value="1"/>
</dbReference>
<dbReference type="GO" id="GO:0004418">
    <property type="term" value="F:hydroxymethylbilane synthase activity"/>
    <property type="evidence" value="ECO:0007669"/>
    <property type="project" value="UniProtKB-EC"/>
</dbReference>
<dbReference type="PANTHER" id="PTHR11557:SF0">
    <property type="entry name" value="PORPHOBILINOGEN DEAMINASE"/>
    <property type="match status" value="1"/>
</dbReference>
<evidence type="ECO:0000256" key="2">
    <source>
        <dbReference type="ARBA" id="ARBA00012655"/>
    </source>
</evidence>
<dbReference type="AlphaFoldDB" id="A0A383DGZ6"/>
<keyword evidence="4" id="KW-0627">Porphyrin biosynthesis</keyword>
<evidence type="ECO:0000259" key="5">
    <source>
        <dbReference type="Pfam" id="PF01379"/>
    </source>
</evidence>
<evidence type="ECO:0000256" key="4">
    <source>
        <dbReference type="ARBA" id="ARBA00023244"/>
    </source>
</evidence>
<organism evidence="6">
    <name type="scientific">marine metagenome</name>
    <dbReference type="NCBI Taxonomy" id="408172"/>
    <lineage>
        <taxon>unclassified sequences</taxon>
        <taxon>metagenomes</taxon>
        <taxon>ecological metagenomes</taxon>
    </lineage>
</organism>
<dbReference type="SUPFAM" id="SSF53850">
    <property type="entry name" value="Periplasmic binding protein-like II"/>
    <property type="match status" value="1"/>
</dbReference>